<dbReference type="RefSeq" id="WP_196414651.1">
    <property type="nucleotide sequence ID" value="NZ_JADQTO010000006.1"/>
</dbReference>
<dbReference type="AlphaFoldDB" id="A0A931FZD1"/>
<feature type="region of interest" description="Disordered" evidence="1">
    <location>
        <begin position="331"/>
        <end position="358"/>
    </location>
</feature>
<dbReference type="EMBL" id="JADQTO010000006">
    <property type="protein sequence ID" value="MBG0562861.1"/>
    <property type="molecule type" value="Genomic_DNA"/>
</dbReference>
<organism evidence="2 3">
    <name type="scientific">Actinoplanes aureus</name>
    <dbReference type="NCBI Taxonomy" id="2792083"/>
    <lineage>
        <taxon>Bacteria</taxon>
        <taxon>Bacillati</taxon>
        <taxon>Actinomycetota</taxon>
        <taxon>Actinomycetes</taxon>
        <taxon>Micromonosporales</taxon>
        <taxon>Micromonosporaceae</taxon>
        <taxon>Actinoplanes</taxon>
    </lineage>
</organism>
<name>A0A931FZD1_9ACTN</name>
<dbReference type="InterPro" id="IPR011749">
    <property type="entry name" value="CHP02243"/>
</dbReference>
<dbReference type="NCBIfam" id="TIGR02243">
    <property type="entry name" value="putative baseplate assembly protein"/>
    <property type="match status" value="1"/>
</dbReference>
<sequence>MSLPPLVLDDLTWETLTDAARRRIPAASDGRWTLHAPVDPGITLLELLAYLLEQRLYWLDQIPADLVLGILDLLGVDGPRPARPAGTVLRFAAEADPGNEKAVEAVARGVAIEAGSVLSRDPLREAFFTTGRKVTVLPLAPDPEQLITGGRDHTADLRAGRGIPVFGADGEPAEVRLVLRRTGTDQRPEAGTELTLLLDLDVPAGSPPSWHPGAVTDVPVPAGLTWHWYEPGGDREWPVAEVSDGTAGLRRSGVVALRLPAEWCGAGTSPERYGLRIHTTAATWSQPPVLRRATPNVAPAEHARRISGLDLTDRITAWRRLPGQRIELPGARGTLLAPPLPMRPPGDGTSGGPDPERHAPRVTITRGGVEQEWSAVASFAFSGPGDRVFTVDRQAGTLVFGDGLTGAIPVPDPAGGAVDYSIGGGTTGNGGLTDRWLLAEPSVPDAASARVPMESGVLVTAANVVPAEGGRDPETVAEARSRAAVDLGEVRRAVTAADFAALARGTPGVAVARCHVAIGVHPGYPCSEVPGAVSVRVLPLVRRDDRVLGDPSVPAAVRPDPGLLAAVRARLDRARLLGTEVFVDGPRYRTVRLRVDLRGRPADPSTVRAALRLALRRYLDPIAGGDDGTGWPFGAPLRPTALVRVAQAAAGDAAEVVAVAVGLDGAEPADDCTDTELRDGDLPALDHTALRVLLVDDGRTGGGW</sequence>
<gene>
    <name evidence="2" type="ORF">I4J89_15495</name>
</gene>
<reference evidence="2" key="1">
    <citation type="submission" date="2020-11" db="EMBL/GenBank/DDBJ databases">
        <title>Isolation and identification of active actinomycetes.</title>
        <authorList>
            <person name="Sun X."/>
        </authorList>
    </citation>
    <scope>NUCLEOTIDE SEQUENCE</scope>
    <source>
        <strain evidence="2">NEAU-A11</strain>
    </source>
</reference>
<protein>
    <submittedName>
        <fullName evidence="2">Baseplate assembly protein</fullName>
    </submittedName>
</protein>
<dbReference type="Proteomes" id="UP000598146">
    <property type="component" value="Unassembled WGS sequence"/>
</dbReference>
<keyword evidence="3" id="KW-1185">Reference proteome</keyword>
<proteinExistence type="predicted"/>
<evidence type="ECO:0000313" key="3">
    <source>
        <dbReference type="Proteomes" id="UP000598146"/>
    </source>
</evidence>
<accession>A0A931FZD1</accession>
<evidence type="ECO:0000256" key="1">
    <source>
        <dbReference type="SAM" id="MobiDB-lite"/>
    </source>
</evidence>
<evidence type="ECO:0000313" key="2">
    <source>
        <dbReference type="EMBL" id="MBG0562861.1"/>
    </source>
</evidence>
<comment type="caution">
    <text evidence="2">The sequence shown here is derived from an EMBL/GenBank/DDBJ whole genome shotgun (WGS) entry which is preliminary data.</text>
</comment>